<sequence length="184" mass="20408">MALLSIRVLLACCLLLTQSFSRAEEKQRDSCKDVSNQPAWVDEFHDACFKTRTDKLDHPKGWHHTCKVRMIHGKGDLIVSALTKMTKVDVDFGDGSPKEAPTEIKITTMLRSAGKKGVTLIQCHKDGSKIVEVVSAYNTTGADEPFANLMKFSLPTTALADCYKVKPLSEDPETQKIHVLEKSC</sequence>
<dbReference type="GO" id="GO:0016740">
    <property type="term" value="F:transferase activity"/>
    <property type="evidence" value="ECO:0007669"/>
    <property type="project" value="UniProtKB-KW"/>
</dbReference>
<dbReference type="Proteomes" id="UP000198287">
    <property type="component" value="Unassembled WGS sequence"/>
</dbReference>
<dbReference type="EMBL" id="LNIX01000002">
    <property type="protein sequence ID" value="OXA59884.1"/>
    <property type="molecule type" value="Genomic_DNA"/>
</dbReference>
<accession>A0A226ES42</accession>
<evidence type="ECO:0000313" key="2">
    <source>
        <dbReference type="EMBL" id="OXA59884.1"/>
    </source>
</evidence>
<keyword evidence="1" id="KW-0732">Signal</keyword>
<feature type="signal peptide" evidence="1">
    <location>
        <begin position="1"/>
        <end position="23"/>
    </location>
</feature>
<organism evidence="2 3">
    <name type="scientific">Folsomia candida</name>
    <name type="common">Springtail</name>
    <dbReference type="NCBI Taxonomy" id="158441"/>
    <lineage>
        <taxon>Eukaryota</taxon>
        <taxon>Metazoa</taxon>
        <taxon>Ecdysozoa</taxon>
        <taxon>Arthropoda</taxon>
        <taxon>Hexapoda</taxon>
        <taxon>Collembola</taxon>
        <taxon>Entomobryomorpha</taxon>
        <taxon>Isotomoidea</taxon>
        <taxon>Isotomidae</taxon>
        <taxon>Proisotominae</taxon>
        <taxon>Folsomia</taxon>
    </lineage>
</organism>
<gene>
    <name evidence="2" type="ORF">Fcan01_06265</name>
</gene>
<feature type="chain" id="PRO_5012081814" evidence="1">
    <location>
        <begin position="24"/>
        <end position="184"/>
    </location>
</feature>
<evidence type="ECO:0000256" key="1">
    <source>
        <dbReference type="SAM" id="SignalP"/>
    </source>
</evidence>
<protein>
    <submittedName>
        <fullName evidence="2">Aspartyl/glutamyl-tRNA(Asn/Gln) amidotransferase subunit B</fullName>
    </submittedName>
</protein>
<proteinExistence type="predicted"/>
<reference evidence="2 3" key="1">
    <citation type="submission" date="2015-12" db="EMBL/GenBank/DDBJ databases">
        <title>The genome of Folsomia candida.</title>
        <authorList>
            <person name="Faddeeva A."/>
            <person name="Derks M.F."/>
            <person name="Anvar Y."/>
            <person name="Smit S."/>
            <person name="Van Straalen N."/>
            <person name="Roelofs D."/>
        </authorList>
    </citation>
    <scope>NUCLEOTIDE SEQUENCE [LARGE SCALE GENOMIC DNA]</scope>
    <source>
        <strain evidence="2 3">VU population</strain>
        <tissue evidence="2">Whole body</tissue>
    </source>
</reference>
<comment type="caution">
    <text evidence="2">The sequence shown here is derived from an EMBL/GenBank/DDBJ whole genome shotgun (WGS) entry which is preliminary data.</text>
</comment>
<name>A0A226ES42_FOLCA</name>
<keyword evidence="3" id="KW-1185">Reference proteome</keyword>
<evidence type="ECO:0000313" key="3">
    <source>
        <dbReference type="Proteomes" id="UP000198287"/>
    </source>
</evidence>
<dbReference type="AlphaFoldDB" id="A0A226ES42"/>
<keyword evidence="2" id="KW-0808">Transferase</keyword>